<proteinExistence type="inferred from homology"/>
<dbReference type="Gene3D" id="3.30.160.810">
    <property type="match status" value="1"/>
</dbReference>
<keyword evidence="4" id="KW-0689">Ribosomal protein</keyword>
<accession>A0A0F8XIN1</accession>
<evidence type="ECO:0000256" key="5">
    <source>
        <dbReference type="ARBA" id="ARBA00023274"/>
    </source>
</evidence>
<dbReference type="HAMAP" id="MF_01325_B">
    <property type="entry name" value="Ribosomal_uL3_B"/>
    <property type="match status" value="1"/>
</dbReference>
<dbReference type="InterPro" id="IPR009000">
    <property type="entry name" value="Transl_B-barrel_sf"/>
</dbReference>
<keyword evidence="5" id="KW-0687">Ribonucleoprotein</keyword>
<evidence type="ECO:0000256" key="4">
    <source>
        <dbReference type="ARBA" id="ARBA00022980"/>
    </source>
</evidence>
<dbReference type="GO" id="GO:0019843">
    <property type="term" value="F:rRNA binding"/>
    <property type="evidence" value="ECO:0007669"/>
    <property type="project" value="UniProtKB-KW"/>
</dbReference>
<organism evidence="6">
    <name type="scientific">marine sediment metagenome</name>
    <dbReference type="NCBI Taxonomy" id="412755"/>
    <lineage>
        <taxon>unclassified sequences</taxon>
        <taxon>metagenomes</taxon>
        <taxon>ecological metagenomes</taxon>
    </lineage>
</organism>
<dbReference type="PROSITE" id="PS00474">
    <property type="entry name" value="RIBOSOMAL_L3"/>
    <property type="match status" value="1"/>
</dbReference>
<keyword evidence="3" id="KW-0694">RNA-binding</keyword>
<dbReference type="EMBL" id="LAZR01058975">
    <property type="protein sequence ID" value="KKK68773.1"/>
    <property type="molecule type" value="Genomic_DNA"/>
</dbReference>
<comment type="similarity">
    <text evidence="1">Belongs to the universal ribosomal protein uL3 family.</text>
</comment>
<dbReference type="AlphaFoldDB" id="A0A0F8XIN1"/>
<evidence type="ECO:0000256" key="1">
    <source>
        <dbReference type="ARBA" id="ARBA00006540"/>
    </source>
</evidence>
<dbReference type="FunFam" id="2.40.30.10:FF:000004">
    <property type="entry name" value="50S ribosomal protein L3"/>
    <property type="match status" value="1"/>
</dbReference>
<dbReference type="SUPFAM" id="SSF50447">
    <property type="entry name" value="Translation proteins"/>
    <property type="match status" value="1"/>
</dbReference>
<evidence type="ECO:0000256" key="2">
    <source>
        <dbReference type="ARBA" id="ARBA00022730"/>
    </source>
</evidence>
<dbReference type="FunFam" id="3.30.160.810:FF:000001">
    <property type="entry name" value="50S ribosomal protein L3"/>
    <property type="match status" value="1"/>
</dbReference>
<dbReference type="GO" id="GO:0003735">
    <property type="term" value="F:structural constituent of ribosome"/>
    <property type="evidence" value="ECO:0007669"/>
    <property type="project" value="InterPro"/>
</dbReference>
<dbReference type="PANTHER" id="PTHR11229:SF16">
    <property type="entry name" value="LARGE RIBOSOMAL SUBUNIT PROTEIN UL3C"/>
    <property type="match status" value="1"/>
</dbReference>
<evidence type="ECO:0008006" key="7">
    <source>
        <dbReference type="Google" id="ProtNLM"/>
    </source>
</evidence>
<evidence type="ECO:0000313" key="6">
    <source>
        <dbReference type="EMBL" id="KKK68773.1"/>
    </source>
</evidence>
<dbReference type="Pfam" id="PF00297">
    <property type="entry name" value="Ribosomal_L3"/>
    <property type="match status" value="1"/>
</dbReference>
<reference evidence="6" key="1">
    <citation type="journal article" date="2015" name="Nature">
        <title>Complex archaea that bridge the gap between prokaryotes and eukaryotes.</title>
        <authorList>
            <person name="Spang A."/>
            <person name="Saw J.H."/>
            <person name="Jorgensen S.L."/>
            <person name="Zaremba-Niedzwiedzka K."/>
            <person name="Martijn J."/>
            <person name="Lind A.E."/>
            <person name="van Eijk R."/>
            <person name="Schleper C."/>
            <person name="Guy L."/>
            <person name="Ettema T.J."/>
        </authorList>
    </citation>
    <scope>NUCLEOTIDE SEQUENCE</scope>
</reference>
<gene>
    <name evidence="6" type="ORF">LCGC14_2940690</name>
</gene>
<name>A0A0F8XIN1_9ZZZZ</name>
<protein>
    <recommendedName>
        <fullName evidence="7">50S ribosomal protein L3</fullName>
    </recommendedName>
</protein>
<dbReference type="PANTHER" id="PTHR11229">
    <property type="entry name" value="50S RIBOSOMAL PROTEIN L3"/>
    <property type="match status" value="1"/>
</dbReference>
<dbReference type="Gene3D" id="2.40.30.10">
    <property type="entry name" value="Translation factors"/>
    <property type="match status" value="1"/>
</dbReference>
<dbReference type="InterPro" id="IPR019927">
    <property type="entry name" value="Ribosomal_uL3_bac/org-type"/>
</dbReference>
<keyword evidence="2" id="KW-0699">rRNA-binding</keyword>
<dbReference type="InterPro" id="IPR019926">
    <property type="entry name" value="Ribosomal_uL3_CS"/>
</dbReference>
<sequence>MCQGLLGKKLGMTSLFSPEGDYVPVTVMEVGPCVVTQIKTQAIDGYNALQLGFGEKKRNRINKPLQGHLDKSKEGSSAFLREFSVENPENYKIGQSVTLDVFQVGERVNVSGTTKGRGFAGVIKRHGFHGGKKTHGSHSHRIPGSIGCSAWPAKVIKGKKMPGQLGSRRKTAQNLKIVDINRDKNLVMLKGAVPGAVAGLVEIKKTQIRE</sequence>
<dbReference type="GO" id="GO:0006412">
    <property type="term" value="P:translation"/>
    <property type="evidence" value="ECO:0007669"/>
    <property type="project" value="InterPro"/>
</dbReference>
<evidence type="ECO:0000256" key="3">
    <source>
        <dbReference type="ARBA" id="ARBA00022884"/>
    </source>
</evidence>
<dbReference type="NCBIfam" id="TIGR03625">
    <property type="entry name" value="L3_bact"/>
    <property type="match status" value="1"/>
</dbReference>
<dbReference type="GO" id="GO:0022625">
    <property type="term" value="C:cytosolic large ribosomal subunit"/>
    <property type="evidence" value="ECO:0007669"/>
    <property type="project" value="TreeGrafter"/>
</dbReference>
<dbReference type="InterPro" id="IPR000597">
    <property type="entry name" value="Ribosomal_uL3"/>
</dbReference>
<comment type="caution">
    <text evidence="6">The sequence shown here is derived from an EMBL/GenBank/DDBJ whole genome shotgun (WGS) entry which is preliminary data.</text>
</comment>